<dbReference type="OrthoDB" id="4691at2157"/>
<dbReference type="GO" id="GO:0046933">
    <property type="term" value="F:proton-transporting ATP synthase activity, rotational mechanism"/>
    <property type="evidence" value="ECO:0007669"/>
    <property type="project" value="UniProtKB-UniRule"/>
</dbReference>
<evidence type="ECO:0000256" key="3">
    <source>
        <dbReference type="ARBA" id="ARBA00022475"/>
    </source>
</evidence>
<dbReference type="AlphaFoldDB" id="L0HE69"/>
<dbReference type="EMBL" id="CP003167">
    <property type="protein sequence ID" value="AGB01389.1"/>
    <property type="molecule type" value="Genomic_DNA"/>
</dbReference>
<organism evidence="9 10">
    <name type="scientific">Methanoregula formicica (strain DSM 22288 / NBRC 105244 / SMSP)</name>
    <dbReference type="NCBI Taxonomy" id="593750"/>
    <lineage>
        <taxon>Archaea</taxon>
        <taxon>Methanobacteriati</taxon>
        <taxon>Methanobacteriota</taxon>
        <taxon>Stenosarchaea group</taxon>
        <taxon>Methanomicrobia</taxon>
        <taxon>Methanomicrobiales</taxon>
        <taxon>Methanoregulaceae</taxon>
        <taxon>Methanoregula</taxon>
    </lineage>
</organism>
<reference evidence="9 10" key="2">
    <citation type="journal article" date="2014" name="Genome Announc.">
        <title>Complete Genome Sequence of Methanoregula formicica SMSPT, a Mesophilic Hydrogenotrophic Methanogen Isolated from a Methanogenic Upflow Anaerobic Sludge Blanket Reactor.</title>
        <authorList>
            <person name="Yamamoto K."/>
            <person name="Tamaki H."/>
            <person name="Cadillo-Quiroz H."/>
            <person name="Imachi H."/>
            <person name="Kyrpides N."/>
            <person name="Woyke T."/>
            <person name="Goodwin L."/>
            <person name="Zinder S.H."/>
            <person name="Kamagata Y."/>
            <person name="Liu W.T."/>
        </authorList>
    </citation>
    <scope>NUCLEOTIDE SEQUENCE [LARGE SCALE GENOMIC DNA]</scope>
    <source>
        <strain evidence="10">DSM 22288 / NBRC 105244 / SMSP</strain>
    </source>
</reference>
<keyword evidence="5 8" id="KW-0406">Ion transport</keyword>
<evidence type="ECO:0000256" key="7">
    <source>
        <dbReference type="ARBA" id="ARBA00023310"/>
    </source>
</evidence>
<dbReference type="InParanoid" id="L0HE69"/>
<evidence type="ECO:0000256" key="8">
    <source>
        <dbReference type="HAMAP-Rule" id="MF_00311"/>
    </source>
</evidence>
<keyword evidence="3 8" id="KW-1003">Cell membrane</keyword>
<evidence type="ECO:0000256" key="4">
    <source>
        <dbReference type="ARBA" id="ARBA00022781"/>
    </source>
</evidence>
<evidence type="ECO:0000256" key="2">
    <source>
        <dbReference type="ARBA" id="ARBA00022448"/>
    </source>
</evidence>
<dbReference type="KEGG" id="mfo:Metfor_0312"/>
<dbReference type="GO" id="GO:0033178">
    <property type="term" value="C:proton-transporting two-sector ATPase complex, catalytic domain"/>
    <property type="evidence" value="ECO:0007669"/>
    <property type="project" value="InterPro"/>
</dbReference>
<dbReference type="InterPro" id="IPR038495">
    <property type="entry name" value="ATPase_E_C"/>
</dbReference>
<evidence type="ECO:0000256" key="5">
    <source>
        <dbReference type="ARBA" id="ARBA00023065"/>
    </source>
</evidence>
<dbReference type="SUPFAM" id="SSF160527">
    <property type="entry name" value="V-type ATPase subunit E-like"/>
    <property type="match status" value="1"/>
</dbReference>
<dbReference type="Gene3D" id="3.30.2320.30">
    <property type="entry name" value="ATP synthase, E subunit, C-terminal"/>
    <property type="match status" value="1"/>
</dbReference>
<comment type="similarity">
    <text evidence="1 8">Belongs to the V-ATPase E subunit family.</text>
</comment>
<dbReference type="GO" id="GO:0005524">
    <property type="term" value="F:ATP binding"/>
    <property type="evidence" value="ECO:0007669"/>
    <property type="project" value="UniProtKB-UniRule"/>
</dbReference>
<keyword evidence="7 8" id="KW-0066">ATP synthesis</keyword>
<dbReference type="Proteomes" id="UP000010824">
    <property type="component" value="Chromosome"/>
</dbReference>
<dbReference type="STRING" id="593750.Metfor_0312"/>
<dbReference type="GO" id="GO:0005886">
    <property type="term" value="C:plasma membrane"/>
    <property type="evidence" value="ECO:0007669"/>
    <property type="project" value="UniProtKB-SubCell"/>
</dbReference>
<accession>L0HE69</accession>
<dbReference type="InterPro" id="IPR002842">
    <property type="entry name" value="ATPase_V1_Esu"/>
</dbReference>
<keyword evidence="4 8" id="KW-0375">Hydrogen ion transport</keyword>
<dbReference type="Pfam" id="PF01991">
    <property type="entry name" value="vATP-synt_E"/>
    <property type="match status" value="1"/>
</dbReference>
<evidence type="ECO:0000256" key="1">
    <source>
        <dbReference type="ARBA" id="ARBA00005901"/>
    </source>
</evidence>
<dbReference type="GeneID" id="14308985"/>
<dbReference type="HAMAP" id="MF_00311">
    <property type="entry name" value="ATP_synth_E_arch"/>
    <property type="match status" value="1"/>
</dbReference>
<sequence>MGLEAVVEEIREKGRSEAEKIRLESKQDVDAILAAANKKAGEIKLAAEEESAKQAAHILSQEVSAANLLVKRELLNTQKALLDQAYEAVLKDIAALPESFHREAIKKLLAEAKKEIPKGKVSCNARDVAAAKAVIAENPEFSGFKLGEPVNIDGGILVEGEGAELQIDYSYRTFLSGVWESGLKDASDILFG</sequence>
<keyword evidence="2 8" id="KW-0813">Transport</keyword>
<dbReference type="GO" id="GO:0046961">
    <property type="term" value="F:proton-transporting ATPase activity, rotational mechanism"/>
    <property type="evidence" value="ECO:0007669"/>
    <property type="project" value="InterPro"/>
</dbReference>
<protein>
    <recommendedName>
        <fullName evidence="8">A-type ATP synthase subunit E</fullName>
    </recommendedName>
</protein>
<evidence type="ECO:0000313" key="9">
    <source>
        <dbReference type="EMBL" id="AGB01389.1"/>
    </source>
</evidence>
<comment type="function">
    <text evidence="8">Component of the A-type ATP synthase that produces ATP from ADP in the presence of a proton gradient across the membrane.</text>
</comment>
<dbReference type="HOGENOM" id="CLU_120786_0_0_2"/>
<reference evidence="10" key="1">
    <citation type="submission" date="2011-12" db="EMBL/GenBank/DDBJ databases">
        <title>Complete sequence of Methanoregula formicicum SMSP.</title>
        <authorList>
            <person name="Lucas S."/>
            <person name="Han J."/>
            <person name="Lapidus A."/>
            <person name="Cheng J.-F."/>
            <person name="Goodwin L."/>
            <person name="Pitluck S."/>
            <person name="Peters L."/>
            <person name="Ovchinnikova G."/>
            <person name="Teshima H."/>
            <person name="Detter J.C."/>
            <person name="Han C."/>
            <person name="Tapia R."/>
            <person name="Land M."/>
            <person name="Hauser L."/>
            <person name="Kyrpides N."/>
            <person name="Ivanova N."/>
            <person name="Pagani I."/>
            <person name="Imachi H."/>
            <person name="Tamaki H."/>
            <person name="Sekiguchi Y."/>
            <person name="Kamagata Y."/>
            <person name="Cadillo-Quiroz H."/>
            <person name="Zinder S."/>
            <person name="Liu W.-T."/>
            <person name="Woyke T."/>
        </authorList>
    </citation>
    <scope>NUCLEOTIDE SEQUENCE [LARGE SCALE GENOMIC DNA]</scope>
    <source>
        <strain evidence="10">DSM 22288 / NBRC 105244 / SMSP</strain>
    </source>
</reference>
<proteinExistence type="inferred from homology"/>
<dbReference type="GO" id="GO:0042777">
    <property type="term" value="P:proton motive force-driven plasma membrane ATP synthesis"/>
    <property type="evidence" value="ECO:0007669"/>
    <property type="project" value="UniProtKB-UniRule"/>
</dbReference>
<dbReference type="RefSeq" id="WP_015284353.1">
    <property type="nucleotide sequence ID" value="NC_019943.1"/>
</dbReference>
<keyword evidence="10" id="KW-1185">Reference proteome</keyword>
<evidence type="ECO:0000313" key="10">
    <source>
        <dbReference type="Proteomes" id="UP000010824"/>
    </source>
</evidence>
<comment type="subcellular location">
    <subcellularLocation>
        <location evidence="8">Cell membrane</location>
        <topology evidence="8">Peripheral membrane protein</topology>
    </subcellularLocation>
</comment>
<gene>
    <name evidence="8" type="primary">atpE</name>
    <name evidence="9" type="ordered locus">Metfor_0312</name>
</gene>
<comment type="subunit">
    <text evidence="8">Has multiple subunits with at least A(3), B(3), C, D, E, F, H, I and proteolipid K(x).</text>
</comment>
<evidence type="ECO:0000256" key="6">
    <source>
        <dbReference type="ARBA" id="ARBA00023136"/>
    </source>
</evidence>
<dbReference type="eggNOG" id="arCOG00869">
    <property type="taxonomic scope" value="Archaea"/>
</dbReference>
<name>L0HE69_METFS</name>
<keyword evidence="6 8" id="KW-0472">Membrane</keyword>